<dbReference type="CDD" id="cd09212">
    <property type="entry name" value="PUB"/>
    <property type="match status" value="1"/>
</dbReference>
<dbReference type="Gene3D" id="1.20.58.2190">
    <property type="match status" value="1"/>
</dbReference>
<comment type="caution">
    <text evidence="3">The sequence shown here is derived from an EMBL/GenBank/DDBJ whole genome shotgun (WGS) entry which is preliminary data.</text>
</comment>
<dbReference type="GO" id="GO:0005737">
    <property type="term" value="C:cytoplasm"/>
    <property type="evidence" value="ECO:0007669"/>
    <property type="project" value="TreeGrafter"/>
</dbReference>
<feature type="compositionally biased region" description="Acidic residues" evidence="1">
    <location>
        <begin position="209"/>
        <end position="220"/>
    </location>
</feature>
<feature type="region of interest" description="Disordered" evidence="1">
    <location>
        <begin position="1"/>
        <end position="24"/>
    </location>
</feature>
<keyword evidence="4" id="KW-1185">Reference proteome</keyword>
<dbReference type="Proteomes" id="UP000772434">
    <property type="component" value="Unassembled WGS sequence"/>
</dbReference>
<evidence type="ECO:0000313" key="4">
    <source>
        <dbReference type="Proteomes" id="UP000772434"/>
    </source>
</evidence>
<dbReference type="InterPro" id="IPR018997">
    <property type="entry name" value="PUB_domain"/>
</dbReference>
<dbReference type="AlphaFoldDB" id="A0A9P5Q735"/>
<evidence type="ECO:0000313" key="3">
    <source>
        <dbReference type="EMBL" id="KAF9075770.1"/>
    </source>
</evidence>
<dbReference type="Pfam" id="PF09409">
    <property type="entry name" value="PUB"/>
    <property type="match status" value="1"/>
</dbReference>
<accession>A0A9P5Q735</accession>
<dbReference type="EMBL" id="JADNRY010000008">
    <property type="protein sequence ID" value="KAF9075770.1"/>
    <property type="molecule type" value="Genomic_DNA"/>
</dbReference>
<name>A0A9P5Q735_9AGAR</name>
<proteinExistence type="predicted"/>
<evidence type="ECO:0000259" key="2">
    <source>
        <dbReference type="Pfam" id="PF09409"/>
    </source>
</evidence>
<feature type="compositionally biased region" description="Basic and acidic residues" evidence="1">
    <location>
        <begin position="13"/>
        <end position="24"/>
    </location>
</feature>
<protein>
    <recommendedName>
        <fullName evidence="2">PUB domain-containing protein</fullName>
    </recommendedName>
</protein>
<feature type="domain" description="PUB" evidence="2">
    <location>
        <begin position="47"/>
        <end position="125"/>
    </location>
</feature>
<reference evidence="3" key="1">
    <citation type="submission" date="2020-11" db="EMBL/GenBank/DDBJ databases">
        <authorList>
            <consortium name="DOE Joint Genome Institute"/>
            <person name="Ahrendt S."/>
            <person name="Riley R."/>
            <person name="Andreopoulos W."/>
            <person name="Labutti K."/>
            <person name="Pangilinan J."/>
            <person name="Ruiz-Duenas F.J."/>
            <person name="Barrasa J.M."/>
            <person name="Sanchez-Garcia M."/>
            <person name="Camarero S."/>
            <person name="Miyauchi S."/>
            <person name="Serrano A."/>
            <person name="Linde D."/>
            <person name="Babiker R."/>
            <person name="Drula E."/>
            <person name="Ayuso-Fernandez I."/>
            <person name="Pacheco R."/>
            <person name="Padilla G."/>
            <person name="Ferreira P."/>
            <person name="Barriuso J."/>
            <person name="Kellner H."/>
            <person name="Castanera R."/>
            <person name="Alfaro M."/>
            <person name="Ramirez L."/>
            <person name="Pisabarro A.G."/>
            <person name="Kuo A."/>
            <person name="Tritt A."/>
            <person name="Lipzen A."/>
            <person name="He G."/>
            <person name="Yan M."/>
            <person name="Ng V."/>
            <person name="Cullen D."/>
            <person name="Martin F."/>
            <person name="Rosso M.-N."/>
            <person name="Henrissat B."/>
            <person name="Hibbett D."/>
            <person name="Martinez A.T."/>
            <person name="Grigoriev I.V."/>
        </authorList>
    </citation>
    <scope>NUCLEOTIDE SEQUENCE</scope>
    <source>
        <strain evidence="3">AH 40177</strain>
    </source>
</reference>
<gene>
    <name evidence="3" type="ORF">BDP27DRAFT_1211500</name>
</gene>
<dbReference type="InterPro" id="IPR036339">
    <property type="entry name" value="PUB-like_dom_sf"/>
</dbReference>
<dbReference type="SUPFAM" id="SSF143503">
    <property type="entry name" value="PUG domain-like"/>
    <property type="match status" value="1"/>
</dbReference>
<dbReference type="PANTHER" id="PTHR23153">
    <property type="entry name" value="UBX-RELATED"/>
    <property type="match status" value="1"/>
</dbReference>
<feature type="non-terminal residue" evidence="3">
    <location>
        <position position="246"/>
    </location>
</feature>
<evidence type="ECO:0000256" key="1">
    <source>
        <dbReference type="SAM" id="MobiDB-lite"/>
    </source>
</evidence>
<feature type="region of interest" description="Disordered" evidence="1">
    <location>
        <begin position="174"/>
        <end position="246"/>
    </location>
</feature>
<dbReference type="PANTHER" id="PTHR23153:SF38">
    <property type="entry name" value="UBX DOMAIN-CONTAINING PROTEIN 6"/>
    <property type="match status" value="1"/>
</dbReference>
<dbReference type="SMART" id="SM00580">
    <property type="entry name" value="PUG"/>
    <property type="match status" value="1"/>
</dbReference>
<dbReference type="OrthoDB" id="49605at2759"/>
<sequence>LAEAVQRRISAQEPRKISPAEEAAEHARRQKFRRLIDPGILRPNPENQALESLKILYKLSDNLLREPDNPKFQRFKTTNAQIQKHVMEPKGTVEFLRELGFHPEVRHVIIEPFFVFNPKRLSDLKLGSAMLKESLDIQEEKRARASVAKQTVQEARAEVLEKVQLAFIEDRKSKMEADERDRQARAARAERIGRGEPAVPVTVQRETGSGEDDGEDEGEGEGFRATGSGDVLGSAADQPPPYHDDQ</sequence>
<organism evidence="3 4">
    <name type="scientific">Rhodocollybia butyracea</name>
    <dbReference type="NCBI Taxonomy" id="206335"/>
    <lineage>
        <taxon>Eukaryota</taxon>
        <taxon>Fungi</taxon>
        <taxon>Dikarya</taxon>
        <taxon>Basidiomycota</taxon>
        <taxon>Agaricomycotina</taxon>
        <taxon>Agaricomycetes</taxon>
        <taxon>Agaricomycetidae</taxon>
        <taxon>Agaricales</taxon>
        <taxon>Marasmiineae</taxon>
        <taxon>Omphalotaceae</taxon>
        <taxon>Rhodocollybia</taxon>
    </lineage>
</organism>
<feature type="compositionally biased region" description="Basic and acidic residues" evidence="1">
    <location>
        <begin position="174"/>
        <end position="194"/>
    </location>
</feature>